<gene>
    <name evidence="1" type="ORF">KAOT1_19502</name>
</gene>
<dbReference type="Pfam" id="PF14406">
    <property type="entry name" value="Bacteroid_pep"/>
    <property type="match status" value="1"/>
</dbReference>
<proteinExistence type="predicted"/>
<dbReference type="NCBIfam" id="TIGR04194">
    <property type="entry name" value="grasp_w_spasm_A"/>
    <property type="match status" value="1"/>
</dbReference>
<dbReference type="AlphaFoldDB" id="A9DP92"/>
<dbReference type="HOGENOM" id="CLU_2666337_0_0_10"/>
<name>A9DP92_9FLAO</name>
<evidence type="ECO:0000313" key="2">
    <source>
        <dbReference type="Proteomes" id="UP000002945"/>
    </source>
</evidence>
<dbReference type="STRING" id="391587.KAOT1_19502"/>
<organism evidence="1 2">
    <name type="scientific">Kordia algicida OT-1</name>
    <dbReference type="NCBI Taxonomy" id="391587"/>
    <lineage>
        <taxon>Bacteria</taxon>
        <taxon>Pseudomonadati</taxon>
        <taxon>Bacteroidota</taxon>
        <taxon>Flavobacteriia</taxon>
        <taxon>Flavobacteriales</taxon>
        <taxon>Flavobacteriaceae</taxon>
        <taxon>Kordia</taxon>
    </lineage>
</organism>
<keyword evidence="2" id="KW-1185">Reference proteome</keyword>
<dbReference type="InterPro" id="IPR026498">
    <property type="entry name" value="Grasp_w_spasm_A"/>
</dbReference>
<protein>
    <submittedName>
        <fullName evidence="1">Uncharacterized protein</fullName>
    </submittedName>
</protein>
<accession>A9DP92</accession>
<dbReference type="RefSeq" id="WP_007096431.1">
    <property type="nucleotide sequence ID" value="NZ_CP142125.1"/>
</dbReference>
<comment type="caution">
    <text evidence="1">The sequence shown here is derived from an EMBL/GenBank/DDBJ whole genome shotgun (WGS) entry which is preliminary data.</text>
</comment>
<reference evidence="1 2" key="1">
    <citation type="journal article" date="2011" name="J. Bacteriol.">
        <title>Genome sequence of the algicidal bacterium Kordia algicida OT-1.</title>
        <authorList>
            <person name="Lee H.S."/>
            <person name="Kang S.G."/>
            <person name="Kwon K.K."/>
            <person name="Lee J.H."/>
            <person name="Kim S.J."/>
        </authorList>
    </citation>
    <scope>NUCLEOTIDE SEQUENCE [LARGE SCALE GENOMIC DNA]</scope>
    <source>
        <strain evidence="1 2">OT-1</strain>
    </source>
</reference>
<evidence type="ECO:0000313" key="1">
    <source>
        <dbReference type="EMBL" id="EDP97381.1"/>
    </source>
</evidence>
<dbReference type="Proteomes" id="UP000002945">
    <property type="component" value="Unassembled WGS sequence"/>
</dbReference>
<dbReference type="InterPro" id="IPR025842">
    <property type="entry name" value="Bacteroid_pep"/>
</dbReference>
<sequence>MKKLQKLSKKLSETNVLNTGEAFYITGGEERTSWCWSKTDTCHDGISDVHFTRTKDGVVITDTVTDCDETCGQGQ</sequence>
<dbReference type="EMBL" id="ABIB01000002">
    <property type="protein sequence ID" value="EDP97381.1"/>
    <property type="molecule type" value="Genomic_DNA"/>
</dbReference>